<feature type="transmembrane region" description="Helical" evidence="1">
    <location>
        <begin position="138"/>
        <end position="163"/>
    </location>
</feature>
<gene>
    <name evidence="2" type="ORF">ASPZODRAFT_1998590</name>
</gene>
<keyword evidence="1" id="KW-0812">Transmembrane</keyword>
<keyword evidence="3" id="KW-1185">Reference proteome</keyword>
<proteinExistence type="predicted"/>
<evidence type="ECO:0000256" key="1">
    <source>
        <dbReference type="SAM" id="Phobius"/>
    </source>
</evidence>
<dbReference type="AlphaFoldDB" id="A0A1L9SHR6"/>
<protein>
    <submittedName>
        <fullName evidence="2">Uncharacterized protein</fullName>
    </submittedName>
</protein>
<feature type="transmembrane region" description="Helical" evidence="1">
    <location>
        <begin position="95"/>
        <end position="117"/>
    </location>
</feature>
<dbReference type="EMBL" id="KV878342">
    <property type="protein sequence ID" value="OJJ46677.1"/>
    <property type="molecule type" value="Genomic_DNA"/>
</dbReference>
<reference evidence="3" key="1">
    <citation type="journal article" date="2017" name="Genome Biol.">
        <title>Comparative genomics reveals high biological diversity and specific adaptations in the industrially and medically important fungal genus Aspergillus.</title>
        <authorList>
            <person name="de Vries R.P."/>
            <person name="Riley R."/>
            <person name="Wiebenga A."/>
            <person name="Aguilar-Osorio G."/>
            <person name="Amillis S."/>
            <person name="Uchima C.A."/>
            <person name="Anderluh G."/>
            <person name="Asadollahi M."/>
            <person name="Askin M."/>
            <person name="Barry K."/>
            <person name="Battaglia E."/>
            <person name="Bayram O."/>
            <person name="Benocci T."/>
            <person name="Braus-Stromeyer S.A."/>
            <person name="Caldana C."/>
            <person name="Canovas D."/>
            <person name="Cerqueira G.C."/>
            <person name="Chen F."/>
            <person name="Chen W."/>
            <person name="Choi C."/>
            <person name="Clum A."/>
            <person name="Dos Santos R.A."/>
            <person name="Damasio A.R."/>
            <person name="Diallinas G."/>
            <person name="Emri T."/>
            <person name="Fekete E."/>
            <person name="Flipphi M."/>
            <person name="Freyberg S."/>
            <person name="Gallo A."/>
            <person name="Gournas C."/>
            <person name="Habgood R."/>
            <person name="Hainaut M."/>
            <person name="Harispe M.L."/>
            <person name="Henrissat B."/>
            <person name="Hilden K.S."/>
            <person name="Hope R."/>
            <person name="Hossain A."/>
            <person name="Karabika E."/>
            <person name="Karaffa L."/>
            <person name="Karanyi Z."/>
            <person name="Krasevec N."/>
            <person name="Kuo A."/>
            <person name="Kusch H."/>
            <person name="LaButti K."/>
            <person name="Lagendijk E.L."/>
            <person name="Lapidus A."/>
            <person name="Levasseur A."/>
            <person name="Lindquist E."/>
            <person name="Lipzen A."/>
            <person name="Logrieco A.F."/>
            <person name="MacCabe A."/>
            <person name="Maekelae M.R."/>
            <person name="Malavazi I."/>
            <person name="Melin P."/>
            <person name="Meyer V."/>
            <person name="Mielnichuk N."/>
            <person name="Miskei M."/>
            <person name="Molnar A.P."/>
            <person name="Mule G."/>
            <person name="Ngan C.Y."/>
            <person name="Orejas M."/>
            <person name="Orosz E."/>
            <person name="Ouedraogo J.P."/>
            <person name="Overkamp K.M."/>
            <person name="Park H.-S."/>
            <person name="Perrone G."/>
            <person name="Piumi F."/>
            <person name="Punt P.J."/>
            <person name="Ram A.F."/>
            <person name="Ramon A."/>
            <person name="Rauscher S."/>
            <person name="Record E."/>
            <person name="Riano-Pachon D.M."/>
            <person name="Robert V."/>
            <person name="Roehrig J."/>
            <person name="Ruller R."/>
            <person name="Salamov A."/>
            <person name="Salih N.S."/>
            <person name="Samson R.A."/>
            <person name="Sandor E."/>
            <person name="Sanguinetti M."/>
            <person name="Schuetze T."/>
            <person name="Sepcic K."/>
            <person name="Shelest E."/>
            <person name="Sherlock G."/>
            <person name="Sophianopoulou V."/>
            <person name="Squina F.M."/>
            <person name="Sun H."/>
            <person name="Susca A."/>
            <person name="Todd R.B."/>
            <person name="Tsang A."/>
            <person name="Unkles S.E."/>
            <person name="van de Wiele N."/>
            <person name="van Rossen-Uffink D."/>
            <person name="Oliveira J.V."/>
            <person name="Vesth T.C."/>
            <person name="Visser J."/>
            <person name="Yu J.-H."/>
            <person name="Zhou M."/>
            <person name="Andersen M.R."/>
            <person name="Archer D.B."/>
            <person name="Baker S.E."/>
            <person name="Benoit I."/>
            <person name="Brakhage A.A."/>
            <person name="Braus G.H."/>
            <person name="Fischer R."/>
            <person name="Frisvad J.C."/>
            <person name="Goldman G.H."/>
            <person name="Houbraken J."/>
            <person name="Oakley B."/>
            <person name="Pocsi I."/>
            <person name="Scazzocchio C."/>
            <person name="Seiboth B."/>
            <person name="vanKuyk P.A."/>
            <person name="Wortman J."/>
            <person name="Dyer P.S."/>
            <person name="Grigoriev I.V."/>
        </authorList>
    </citation>
    <scope>NUCLEOTIDE SEQUENCE [LARGE SCALE GENOMIC DNA]</scope>
    <source>
        <strain evidence="3">CBS 506.65</strain>
    </source>
</reference>
<keyword evidence="1" id="KW-1133">Transmembrane helix</keyword>
<name>A0A1L9SHR6_9EURO</name>
<evidence type="ECO:0000313" key="2">
    <source>
        <dbReference type="EMBL" id="OJJ46677.1"/>
    </source>
</evidence>
<evidence type="ECO:0000313" key="3">
    <source>
        <dbReference type="Proteomes" id="UP000184188"/>
    </source>
</evidence>
<dbReference type="RefSeq" id="XP_022581187.1">
    <property type="nucleotide sequence ID" value="XM_022727511.1"/>
</dbReference>
<keyword evidence="1" id="KW-0472">Membrane</keyword>
<dbReference type="Proteomes" id="UP000184188">
    <property type="component" value="Unassembled WGS sequence"/>
</dbReference>
<dbReference type="GeneID" id="34613975"/>
<organism evidence="2 3">
    <name type="scientific">Penicilliopsis zonata CBS 506.65</name>
    <dbReference type="NCBI Taxonomy" id="1073090"/>
    <lineage>
        <taxon>Eukaryota</taxon>
        <taxon>Fungi</taxon>
        <taxon>Dikarya</taxon>
        <taxon>Ascomycota</taxon>
        <taxon>Pezizomycotina</taxon>
        <taxon>Eurotiomycetes</taxon>
        <taxon>Eurotiomycetidae</taxon>
        <taxon>Eurotiales</taxon>
        <taxon>Aspergillaceae</taxon>
        <taxon>Penicilliopsis</taxon>
    </lineage>
</organism>
<sequence length="177" mass="20730">MGLIHNLWPMFYLILPPPPPMTSTHSSFFQGEEKEWNICNYFLPSLVNASHWSLFSSFSPHVIFSLRESSAVDDDERAYPYWQIRDSLPFLSPYWPTYLSLLLSFSLFQPSHGLFLTTRWDLMVKISPAMVTLTRKELWALLIWKPSLFLGFFMMGFSLNLFISVRAMPLSCRPFPY</sequence>
<dbReference type="VEuPathDB" id="FungiDB:ASPZODRAFT_1998590"/>
<accession>A0A1L9SHR6</accession>